<comment type="caution">
    <text evidence="2">The sequence shown here is derived from an EMBL/GenBank/DDBJ whole genome shotgun (WGS) entry which is preliminary data.</text>
</comment>
<name>A0ABQ2EMT7_9GAMM</name>
<reference evidence="3" key="1">
    <citation type="journal article" date="2019" name="Int. J. Syst. Evol. Microbiol.">
        <title>The Global Catalogue of Microorganisms (GCM) 10K type strain sequencing project: providing services to taxonomists for standard genome sequencing and annotation.</title>
        <authorList>
            <consortium name="The Broad Institute Genomics Platform"/>
            <consortium name="The Broad Institute Genome Sequencing Center for Infectious Disease"/>
            <person name="Wu L."/>
            <person name="Ma J."/>
        </authorList>
    </citation>
    <scope>NUCLEOTIDE SEQUENCE [LARGE SCALE GENOMIC DNA]</scope>
    <source>
        <strain evidence="3">CGMCC 1.8985</strain>
    </source>
</reference>
<protein>
    <submittedName>
        <fullName evidence="2">Uncharacterized protein</fullName>
    </submittedName>
</protein>
<keyword evidence="3" id="KW-1185">Reference proteome</keyword>
<dbReference type="Proteomes" id="UP000599009">
    <property type="component" value="Unassembled WGS sequence"/>
</dbReference>
<dbReference type="EMBL" id="BMME01000003">
    <property type="protein sequence ID" value="GGK16939.1"/>
    <property type="molecule type" value="Genomic_DNA"/>
</dbReference>
<proteinExistence type="predicted"/>
<evidence type="ECO:0000313" key="2">
    <source>
        <dbReference type="EMBL" id="GGK16939.1"/>
    </source>
</evidence>
<evidence type="ECO:0000256" key="1">
    <source>
        <dbReference type="SAM" id="MobiDB-lite"/>
    </source>
</evidence>
<feature type="region of interest" description="Disordered" evidence="1">
    <location>
        <begin position="1"/>
        <end position="44"/>
    </location>
</feature>
<feature type="compositionally biased region" description="Basic and acidic residues" evidence="1">
    <location>
        <begin position="1"/>
        <end position="17"/>
    </location>
</feature>
<organism evidence="2 3">
    <name type="scientific">Luteimonas terricola</name>
    <dbReference type="NCBI Taxonomy" id="645597"/>
    <lineage>
        <taxon>Bacteria</taxon>
        <taxon>Pseudomonadati</taxon>
        <taxon>Pseudomonadota</taxon>
        <taxon>Gammaproteobacteria</taxon>
        <taxon>Lysobacterales</taxon>
        <taxon>Lysobacteraceae</taxon>
        <taxon>Luteimonas</taxon>
    </lineage>
</organism>
<gene>
    <name evidence="2" type="ORF">GCM10011394_27710</name>
</gene>
<sequence>MAADAPHRACEEPKVTEEPDATGDPKMLSRQCGKQGLTPKLSRAAAERKSCGKLYLPHDLRSDAAST</sequence>
<evidence type="ECO:0000313" key="3">
    <source>
        <dbReference type="Proteomes" id="UP000599009"/>
    </source>
</evidence>
<accession>A0ABQ2EMT7</accession>